<dbReference type="PRINTS" id="PR00034">
    <property type="entry name" value="HTHCRP"/>
</dbReference>
<keyword evidence="7" id="KW-1185">Reference proteome</keyword>
<organism evidence="6 7">
    <name type="scientific">Alcanivorax sediminis</name>
    <dbReference type="NCBI Taxonomy" id="2663008"/>
    <lineage>
        <taxon>Bacteria</taxon>
        <taxon>Pseudomonadati</taxon>
        <taxon>Pseudomonadota</taxon>
        <taxon>Gammaproteobacteria</taxon>
        <taxon>Oceanospirillales</taxon>
        <taxon>Alcanivoracaceae</taxon>
        <taxon>Alcanivorax</taxon>
    </lineage>
</organism>
<dbReference type="InterPro" id="IPR014710">
    <property type="entry name" value="RmlC-like_jellyroll"/>
</dbReference>
<dbReference type="PROSITE" id="PS50042">
    <property type="entry name" value="CNMP_BINDING_3"/>
    <property type="match status" value="1"/>
</dbReference>
<dbReference type="SMART" id="SM00419">
    <property type="entry name" value="HTH_CRP"/>
    <property type="match status" value="1"/>
</dbReference>
<dbReference type="PROSITE" id="PS51063">
    <property type="entry name" value="HTH_CRP_2"/>
    <property type="match status" value="1"/>
</dbReference>
<accession>A0A6N7LTG9</accession>
<dbReference type="GO" id="GO:0003700">
    <property type="term" value="F:DNA-binding transcription factor activity"/>
    <property type="evidence" value="ECO:0007669"/>
    <property type="project" value="TreeGrafter"/>
</dbReference>
<dbReference type="InterPro" id="IPR036388">
    <property type="entry name" value="WH-like_DNA-bd_sf"/>
</dbReference>
<dbReference type="EMBL" id="WIRE01000001">
    <property type="protein sequence ID" value="MQX53633.1"/>
    <property type="molecule type" value="Genomic_DNA"/>
</dbReference>
<evidence type="ECO:0000259" key="5">
    <source>
        <dbReference type="PROSITE" id="PS51063"/>
    </source>
</evidence>
<dbReference type="InterPro" id="IPR000595">
    <property type="entry name" value="cNMP-bd_dom"/>
</dbReference>
<dbReference type="CDD" id="cd00092">
    <property type="entry name" value="HTH_CRP"/>
    <property type="match status" value="1"/>
</dbReference>
<keyword evidence="2" id="KW-0238">DNA-binding</keyword>
<dbReference type="Gene3D" id="1.10.10.10">
    <property type="entry name" value="Winged helix-like DNA-binding domain superfamily/Winged helix DNA-binding domain"/>
    <property type="match status" value="1"/>
</dbReference>
<dbReference type="Gene3D" id="2.60.120.10">
    <property type="entry name" value="Jelly Rolls"/>
    <property type="match status" value="1"/>
</dbReference>
<dbReference type="GO" id="GO:0005829">
    <property type="term" value="C:cytosol"/>
    <property type="evidence" value="ECO:0007669"/>
    <property type="project" value="TreeGrafter"/>
</dbReference>
<comment type="caution">
    <text evidence="6">The sequence shown here is derived from an EMBL/GenBank/DDBJ whole genome shotgun (WGS) entry which is preliminary data.</text>
</comment>
<dbReference type="AlphaFoldDB" id="A0A6N7LTG9"/>
<name>A0A6N7LTG9_9GAMM</name>
<evidence type="ECO:0000256" key="1">
    <source>
        <dbReference type="ARBA" id="ARBA00023015"/>
    </source>
</evidence>
<keyword evidence="1" id="KW-0805">Transcription regulation</keyword>
<feature type="domain" description="HTH crp-type" evidence="5">
    <location>
        <begin position="147"/>
        <end position="221"/>
    </location>
</feature>
<dbReference type="CDD" id="cd00038">
    <property type="entry name" value="CAP_ED"/>
    <property type="match status" value="1"/>
</dbReference>
<feature type="domain" description="Cyclic nucleotide-binding" evidence="4">
    <location>
        <begin position="13"/>
        <end position="116"/>
    </location>
</feature>
<dbReference type="RefSeq" id="WP_153501004.1">
    <property type="nucleotide sequence ID" value="NZ_WIRE01000001.1"/>
</dbReference>
<dbReference type="GO" id="GO:0003677">
    <property type="term" value="F:DNA binding"/>
    <property type="evidence" value="ECO:0007669"/>
    <property type="project" value="UniProtKB-KW"/>
</dbReference>
<evidence type="ECO:0000313" key="6">
    <source>
        <dbReference type="EMBL" id="MQX53633.1"/>
    </source>
</evidence>
<gene>
    <name evidence="6" type="ORF">GFN93_10255</name>
</gene>
<dbReference type="SUPFAM" id="SSF46785">
    <property type="entry name" value="Winged helix' DNA-binding domain"/>
    <property type="match status" value="1"/>
</dbReference>
<dbReference type="SUPFAM" id="SSF51206">
    <property type="entry name" value="cAMP-binding domain-like"/>
    <property type="match status" value="1"/>
</dbReference>
<dbReference type="InterPro" id="IPR050397">
    <property type="entry name" value="Env_Response_Regulators"/>
</dbReference>
<dbReference type="PANTHER" id="PTHR24567">
    <property type="entry name" value="CRP FAMILY TRANSCRIPTIONAL REGULATORY PROTEIN"/>
    <property type="match status" value="1"/>
</dbReference>
<dbReference type="InterPro" id="IPR036390">
    <property type="entry name" value="WH_DNA-bd_sf"/>
</dbReference>
<protein>
    <submittedName>
        <fullName evidence="6">Helix-turn-helix domain-containing protein</fullName>
    </submittedName>
</protein>
<dbReference type="SMART" id="SM00100">
    <property type="entry name" value="cNMP"/>
    <property type="match status" value="1"/>
</dbReference>
<dbReference type="Proteomes" id="UP000469421">
    <property type="component" value="Unassembled WGS sequence"/>
</dbReference>
<proteinExistence type="predicted"/>
<sequence>MIDVVEVLRACPLFAGFPDVAISEAAPHARVRRFGKNEAVYEKGEPQVWLCVIASGMVRIHSVNAQGREAMLIVLDQGAWVGDAVFAPGAGRVYGATAHTDAEIVELPGEFFRGLMARYPQSYPVVLDCISRRLWSAMTLIEEDALRGTLTRIGRRLLFLCDIQRGGGKAGAGPVTIALTREHIANMMGMTRQGVHQTLKRFQDEGLIELGYGFITVTDEQALSAFLDTSLD</sequence>
<keyword evidence="3" id="KW-0804">Transcription</keyword>
<reference evidence="6 7" key="1">
    <citation type="submission" date="2019-10" db="EMBL/GenBank/DDBJ databases">
        <title>Alcanivorax sp.PA15-N-34 draft genome sequence.</title>
        <authorList>
            <person name="Liao X."/>
            <person name="Shao Z."/>
        </authorList>
    </citation>
    <scope>NUCLEOTIDE SEQUENCE [LARGE SCALE GENOMIC DNA]</scope>
    <source>
        <strain evidence="6 7">PA15-N-34</strain>
    </source>
</reference>
<evidence type="ECO:0000313" key="7">
    <source>
        <dbReference type="Proteomes" id="UP000469421"/>
    </source>
</evidence>
<evidence type="ECO:0000259" key="4">
    <source>
        <dbReference type="PROSITE" id="PS50042"/>
    </source>
</evidence>
<dbReference type="InterPro" id="IPR012318">
    <property type="entry name" value="HTH_CRP"/>
</dbReference>
<dbReference type="Pfam" id="PF00027">
    <property type="entry name" value="cNMP_binding"/>
    <property type="match status" value="1"/>
</dbReference>
<evidence type="ECO:0000256" key="3">
    <source>
        <dbReference type="ARBA" id="ARBA00023163"/>
    </source>
</evidence>
<dbReference type="InterPro" id="IPR018490">
    <property type="entry name" value="cNMP-bd_dom_sf"/>
</dbReference>
<dbReference type="Pfam" id="PF13545">
    <property type="entry name" value="HTH_Crp_2"/>
    <property type="match status" value="1"/>
</dbReference>
<evidence type="ECO:0000256" key="2">
    <source>
        <dbReference type="ARBA" id="ARBA00023125"/>
    </source>
</evidence>
<dbReference type="PANTHER" id="PTHR24567:SF26">
    <property type="entry name" value="REGULATORY PROTEIN YEIL"/>
    <property type="match status" value="1"/>
</dbReference>